<dbReference type="AlphaFoldDB" id="A0A645HLU1"/>
<evidence type="ECO:0000313" key="2">
    <source>
        <dbReference type="EMBL" id="MPN37064.1"/>
    </source>
</evidence>
<organism evidence="2">
    <name type="scientific">bioreactor metagenome</name>
    <dbReference type="NCBI Taxonomy" id="1076179"/>
    <lineage>
        <taxon>unclassified sequences</taxon>
        <taxon>metagenomes</taxon>
        <taxon>ecological metagenomes</taxon>
    </lineage>
</organism>
<feature type="compositionally biased region" description="Basic residues" evidence="1">
    <location>
        <begin position="70"/>
        <end position="86"/>
    </location>
</feature>
<gene>
    <name evidence="2" type="ORF">SDC9_184580</name>
</gene>
<proteinExistence type="predicted"/>
<evidence type="ECO:0000256" key="1">
    <source>
        <dbReference type="SAM" id="MobiDB-lite"/>
    </source>
</evidence>
<reference evidence="2" key="1">
    <citation type="submission" date="2019-08" db="EMBL/GenBank/DDBJ databases">
        <authorList>
            <person name="Kucharzyk K."/>
            <person name="Murdoch R.W."/>
            <person name="Higgins S."/>
            <person name="Loffler F."/>
        </authorList>
    </citation>
    <scope>NUCLEOTIDE SEQUENCE</scope>
</reference>
<dbReference type="EMBL" id="VSSQ01091529">
    <property type="protein sequence ID" value="MPN37064.1"/>
    <property type="molecule type" value="Genomic_DNA"/>
</dbReference>
<name>A0A645HLU1_9ZZZZ</name>
<comment type="caution">
    <text evidence="2">The sequence shown here is derived from an EMBL/GenBank/DDBJ whole genome shotgun (WGS) entry which is preliminary data.</text>
</comment>
<feature type="region of interest" description="Disordered" evidence="1">
    <location>
        <begin position="59"/>
        <end position="86"/>
    </location>
</feature>
<protein>
    <submittedName>
        <fullName evidence="2">Uncharacterized protein</fullName>
    </submittedName>
</protein>
<sequence length="174" mass="19658">MDADVQPLFAGEARRRGVCAEAGKRRIDGSMRKCAVPDGTQNRACAERERQRVVCNTQTKGGNRSIPLRSTKRGKQVPAARRRNGHPRVEHALVYAPGTGERAVQRQAVWLVGWEMNRGLQRLQCGVVLRRGGKRLVYKLQQQGFVERIERFLLAGGGDRSFVHRDDEILFRPD</sequence>
<accession>A0A645HLU1</accession>